<gene>
    <name evidence="1" type="ORF">NK6_2983</name>
</gene>
<dbReference type="Proteomes" id="UP000063308">
    <property type="component" value="Chromosome"/>
</dbReference>
<proteinExistence type="predicted"/>
<name>A0A0E4BNR3_9BRAD</name>
<accession>A0A0E4BNR3</accession>
<evidence type="ECO:0000313" key="2">
    <source>
        <dbReference type="Proteomes" id="UP000063308"/>
    </source>
</evidence>
<dbReference type="EMBL" id="AP014685">
    <property type="protein sequence ID" value="BAR56163.1"/>
    <property type="molecule type" value="Genomic_DNA"/>
</dbReference>
<protein>
    <submittedName>
        <fullName evidence="1">Uncharacterized protein</fullName>
    </submittedName>
</protein>
<reference evidence="1 2" key="1">
    <citation type="submission" date="2014-11" db="EMBL/GenBank/DDBJ databases">
        <title>Symbiosis island explosion on the genome of extra-slow-growing strains of soybean bradyrhizobia with massive insertion sequences.</title>
        <authorList>
            <person name="Iida T."/>
            <person name="Minamisawa K."/>
        </authorList>
    </citation>
    <scope>NUCLEOTIDE SEQUENCE [LARGE SCALE GENOMIC DNA]</scope>
    <source>
        <strain evidence="1 2">NK6</strain>
    </source>
</reference>
<dbReference type="AlphaFoldDB" id="A0A0E4BNR3"/>
<evidence type="ECO:0000313" key="1">
    <source>
        <dbReference type="EMBL" id="BAR56163.1"/>
    </source>
</evidence>
<organism evidence="1 2">
    <name type="scientific">Bradyrhizobium diazoefficiens</name>
    <dbReference type="NCBI Taxonomy" id="1355477"/>
    <lineage>
        <taxon>Bacteria</taxon>
        <taxon>Pseudomonadati</taxon>
        <taxon>Pseudomonadota</taxon>
        <taxon>Alphaproteobacteria</taxon>
        <taxon>Hyphomicrobiales</taxon>
        <taxon>Nitrobacteraceae</taxon>
        <taxon>Bradyrhizobium</taxon>
    </lineage>
</organism>
<sequence>MFATCGETQAEQIDRWIGGDFVHYSGNARR</sequence>